<dbReference type="InterPro" id="IPR035979">
    <property type="entry name" value="RBD_domain_sf"/>
</dbReference>
<keyword evidence="1" id="KW-0694">RNA-binding</keyword>
<dbReference type="Pfam" id="PF03478">
    <property type="entry name" value="Beta-prop_KIB1-4"/>
    <property type="match status" value="1"/>
</dbReference>
<evidence type="ECO:0000313" key="3">
    <source>
        <dbReference type="EnsemblPlants" id="TraesCS5A02G358800.1"/>
    </source>
</evidence>
<gene>
    <name evidence="3" type="primary">LOC123107698</name>
</gene>
<dbReference type="CDD" id="cd09917">
    <property type="entry name" value="F-box_SF"/>
    <property type="match status" value="1"/>
</dbReference>
<feature type="domain" description="RRM" evidence="2">
    <location>
        <begin position="464"/>
        <end position="534"/>
    </location>
</feature>
<dbReference type="STRING" id="4565.A0A3B6KKW6"/>
<evidence type="ECO:0000313" key="4">
    <source>
        <dbReference type="Proteomes" id="UP000019116"/>
    </source>
</evidence>
<proteinExistence type="predicted"/>
<accession>A0A3B6KKW6</accession>
<dbReference type="InterPro" id="IPR012677">
    <property type="entry name" value="Nucleotide-bd_a/b_plait_sf"/>
</dbReference>
<dbReference type="PROSITE" id="PS50102">
    <property type="entry name" value="RRM"/>
    <property type="match status" value="1"/>
</dbReference>
<dbReference type="Proteomes" id="UP000019116">
    <property type="component" value="Chromosome 5A"/>
</dbReference>
<evidence type="ECO:0000259" key="2">
    <source>
        <dbReference type="PROSITE" id="PS50102"/>
    </source>
</evidence>
<keyword evidence="4" id="KW-1185">Reference proteome</keyword>
<dbReference type="Gramene" id="TraesCS5A03G0862000.1">
    <property type="protein sequence ID" value="TraesCS5A03G0862000.1.CDS"/>
    <property type="gene ID" value="TraesCS5A03G0862000"/>
</dbReference>
<dbReference type="SMR" id="A0A3B6KKW6"/>
<dbReference type="AlphaFoldDB" id="A0A3B6KKW6"/>
<dbReference type="PANTHER" id="PTHR33110:SF56">
    <property type="entry name" value="DUF295 DOMAIN-CONTAINING PROTEIN"/>
    <property type="match status" value="1"/>
</dbReference>
<reference evidence="3" key="1">
    <citation type="submission" date="2018-08" db="EMBL/GenBank/DDBJ databases">
        <authorList>
            <person name="Rossello M."/>
        </authorList>
    </citation>
    <scope>NUCLEOTIDE SEQUENCE [LARGE SCALE GENOMIC DNA]</scope>
    <source>
        <strain evidence="3">cv. Chinese Spring</strain>
    </source>
</reference>
<protein>
    <recommendedName>
        <fullName evidence="2">RRM domain-containing protein</fullName>
    </recommendedName>
</protein>
<dbReference type="OrthoDB" id="693576at2759"/>
<evidence type="ECO:0000256" key="1">
    <source>
        <dbReference type="PROSITE-ProRule" id="PRU00176"/>
    </source>
</evidence>
<dbReference type="GO" id="GO:0003723">
    <property type="term" value="F:RNA binding"/>
    <property type="evidence" value="ECO:0007669"/>
    <property type="project" value="UniProtKB-UniRule"/>
</dbReference>
<dbReference type="InterPro" id="IPR000504">
    <property type="entry name" value="RRM_dom"/>
</dbReference>
<dbReference type="InterPro" id="IPR005174">
    <property type="entry name" value="KIB1-4_b-propeller"/>
</dbReference>
<reference evidence="3" key="2">
    <citation type="submission" date="2018-10" db="UniProtKB">
        <authorList>
            <consortium name="EnsemblPlants"/>
        </authorList>
    </citation>
    <scope>IDENTIFICATION</scope>
</reference>
<dbReference type="PANTHER" id="PTHR33110">
    <property type="entry name" value="F-BOX/KELCH-REPEAT PROTEIN-RELATED"/>
    <property type="match status" value="1"/>
</dbReference>
<dbReference type="SUPFAM" id="SSF54928">
    <property type="entry name" value="RNA-binding domain, RBD"/>
    <property type="match status" value="1"/>
</dbReference>
<dbReference type="Gene3D" id="3.30.70.330">
    <property type="match status" value="1"/>
</dbReference>
<organism evidence="3">
    <name type="scientific">Triticum aestivum</name>
    <name type="common">Wheat</name>
    <dbReference type="NCBI Taxonomy" id="4565"/>
    <lineage>
        <taxon>Eukaryota</taxon>
        <taxon>Viridiplantae</taxon>
        <taxon>Streptophyta</taxon>
        <taxon>Embryophyta</taxon>
        <taxon>Tracheophyta</taxon>
        <taxon>Spermatophyta</taxon>
        <taxon>Magnoliopsida</taxon>
        <taxon>Liliopsida</taxon>
        <taxon>Poales</taxon>
        <taxon>Poaceae</taxon>
        <taxon>BOP clade</taxon>
        <taxon>Pooideae</taxon>
        <taxon>Triticodae</taxon>
        <taxon>Triticeae</taxon>
        <taxon>Triticinae</taxon>
        <taxon>Triticum</taxon>
    </lineage>
</organism>
<dbReference type="InterPro" id="IPR036047">
    <property type="entry name" value="F-box-like_dom_sf"/>
</dbReference>
<dbReference type="Gramene" id="TraesCS5A02G358800.1">
    <property type="protein sequence ID" value="TraesCS5A02G358800.1"/>
    <property type="gene ID" value="TraesCS5A02G358800"/>
</dbReference>
<sequence length="534" mass="60393">MSVPPRWPDLPPELLAVVSGRLHDAADFIRFHAVCTRWRDSLPQTTALRPAFFPWLIAPPSGYGCSHVNLRCVFSKTSYLAVAGAPATFSNRRLVTRADGSAAWFFTVGSRPTLVDPLTGGVTALPSFPEDDEKTARRMEISRDIIYDDDTVFLYNFSYSEDLDEDDDETEQQIDVCFNTAVLRPGDTAWKLVHRPLEGYNEDEVEGEYEIYDNRFLAAYRVDERKKTLLCVDGEDHNDTWAWYFLAEWGPSAETDDTYLTEEVDATGWYVESSHNLESRGELLQVTVVVRRDRGFIYQGAAAQASALVVWVHAWEEGADANGERRFRWVRKDGRSFADRMMFLGFPTSFAVEATRFRGGEDDVSGGCVYLLHHRRLELHGLASRGVFRYNLLDGMAKFIERLPLDLEWSGQKNEACLWFMPQPSIAPIQVIRERLVGADHPNVRRISTCRMNRQPKQPKPPFFSFLVQNLPPGADSSRLCSFFGKHGQVSAAEVISPGTARVTMFMETVDRLDDAEATLDGLVLDGCTLTVKW</sequence>
<dbReference type="EnsemblPlants" id="TraesCS5A02G358800.1">
    <property type="protein sequence ID" value="TraesCS5A02G358800.1"/>
    <property type="gene ID" value="TraesCS5A02G358800"/>
</dbReference>
<dbReference type="SUPFAM" id="SSF81383">
    <property type="entry name" value="F-box domain"/>
    <property type="match status" value="1"/>
</dbReference>
<name>A0A3B6KKW6_WHEAT</name>
<dbReference type="OMA" id="KNEACLW"/>